<keyword evidence="3" id="KW-1185">Reference proteome</keyword>
<dbReference type="EMBL" id="JAPMXC010000001">
    <property type="protein sequence ID" value="MCY0387859.1"/>
    <property type="molecule type" value="Genomic_DNA"/>
</dbReference>
<comment type="caution">
    <text evidence="2">The sequence shown here is derived from an EMBL/GenBank/DDBJ whole genome shotgun (WGS) entry which is preliminary data.</text>
</comment>
<dbReference type="Proteomes" id="UP001082899">
    <property type="component" value="Unassembled WGS sequence"/>
</dbReference>
<reference evidence="2" key="1">
    <citation type="submission" date="2022-11" db="EMBL/GenBank/DDBJ databases">
        <title>Robbsia betulipollinis sp. nov., isolated from pollen of birch (Betula pendula).</title>
        <authorList>
            <person name="Shi H."/>
            <person name="Ambika Manirajan B."/>
            <person name="Ratering S."/>
            <person name="Geissler-Plaum R."/>
            <person name="Schnell S."/>
        </authorList>
    </citation>
    <scope>NUCLEOTIDE SEQUENCE</scope>
    <source>
        <strain evidence="2">Bb-Pol-6</strain>
    </source>
</reference>
<protein>
    <submittedName>
        <fullName evidence="2">TcpQ domain-containing protein</fullName>
    </submittedName>
</protein>
<name>A0ABT3ZMW6_9BURK</name>
<sequence length="136" mass="14461">MLTSVGPAMALPEAAFDASPPPSPSAAAADRALDVAAGMGTAGVPDDTTAEPDVTLMLRSGEARLSTVLAEFTRDHGWELAWEIDRDFPIDHPARFDGPFLDIIAAVVGSLRKTDAPVRAKIYRANKVVRIVHATR</sequence>
<evidence type="ECO:0000313" key="3">
    <source>
        <dbReference type="Proteomes" id="UP001082899"/>
    </source>
</evidence>
<organism evidence="2 3">
    <name type="scientific">Robbsia betulipollinis</name>
    <dbReference type="NCBI Taxonomy" id="2981849"/>
    <lineage>
        <taxon>Bacteria</taxon>
        <taxon>Pseudomonadati</taxon>
        <taxon>Pseudomonadota</taxon>
        <taxon>Betaproteobacteria</taxon>
        <taxon>Burkholderiales</taxon>
        <taxon>Burkholderiaceae</taxon>
        <taxon>Robbsia</taxon>
    </lineage>
</organism>
<dbReference type="RefSeq" id="WP_267847569.1">
    <property type="nucleotide sequence ID" value="NZ_JAPMXC010000001.1"/>
</dbReference>
<evidence type="ECO:0000313" key="2">
    <source>
        <dbReference type="EMBL" id="MCY0387859.1"/>
    </source>
</evidence>
<dbReference type="Pfam" id="PF10671">
    <property type="entry name" value="TcpQ"/>
    <property type="match status" value="1"/>
</dbReference>
<feature type="domain" description="Toxin co-regulated pilus biosynthesis protein Q C-terminal" evidence="1">
    <location>
        <begin position="63"/>
        <end position="132"/>
    </location>
</feature>
<accession>A0ABT3ZMW6</accession>
<gene>
    <name evidence="2" type="ORF">OVY01_11555</name>
</gene>
<proteinExistence type="predicted"/>
<dbReference type="InterPro" id="IPR018927">
    <property type="entry name" value="Pilus_synth_Q_C"/>
</dbReference>
<evidence type="ECO:0000259" key="1">
    <source>
        <dbReference type="Pfam" id="PF10671"/>
    </source>
</evidence>